<organism evidence="1 2">
    <name type="scientific">Symbiopectobacterium purcellii</name>
    <dbReference type="NCBI Taxonomy" id="2871826"/>
    <lineage>
        <taxon>Bacteria</taxon>
        <taxon>Pseudomonadati</taxon>
        <taxon>Pseudomonadota</taxon>
        <taxon>Gammaproteobacteria</taxon>
        <taxon>Enterobacterales</taxon>
        <taxon>Enterobacteriaceae</taxon>
    </lineage>
</organism>
<gene>
    <name evidence="1" type="ORF">K6K13_20645</name>
</gene>
<evidence type="ECO:0000313" key="2">
    <source>
        <dbReference type="Proteomes" id="UP000825886"/>
    </source>
</evidence>
<evidence type="ECO:0000313" key="1">
    <source>
        <dbReference type="EMBL" id="QZN95542.1"/>
    </source>
</evidence>
<name>A0ABX9AK55_9ENTR</name>
<protein>
    <submittedName>
        <fullName evidence="1">Uncharacterized protein</fullName>
    </submittedName>
</protein>
<dbReference type="EMBL" id="CP081864">
    <property type="protein sequence ID" value="QZN95542.1"/>
    <property type="molecule type" value="Genomic_DNA"/>
</dbReference>
<dbReference type="RefSeq" id="WP_222158634.1">
    <property type="nucleotide sequence ID" value="NZ_CP081864.1"/>
</dbReference>
<sequence length="350" mass="40198">MAWQAIGEDLYDVDDEKLAEIQRRLTQDNNMEDVYEIFARSSKKIVLSMKEMDAILPKMTKLFFGEESEFDLKSLSQLKEEKASSVIYDIYNEAFNNAVKHLNDAVSVINDEQGIFESYISDRIQMKDKDALRFFIDSLLNKLKRMTSILDGDNNENIILLIKNKSKAETVMQPEAINKDTIFGLTSIGDPLDRMFINTAIVPEDLNPSNNNFQTFQDREKYINLATGTMLHEAVHAIGLPEDYIYLNVEDTGGFVSIEQSLAQIKYAIENNFMEKEHFNYLCHLYFLSNPVYKDLSLESLMKPSNLKRLFQLDDYFKGVLLINNPDTVSQIISDIAKNNELFRRGDGAP</sequence>
<reference evidence="1 2" key="1">
    <citation type="submission" date="2021-08" db="EMBL/GenBank/DDBJ databases">
        <title>Culture and genomic analysis of Symbiopectobacterium purcellii sp. nov. gen. nov., isolated from the leafhopper Empoasca decipiens.</title>
        <authorList>
            <person name="Nadal-Jimenez P."/>
            <person name="Siozios S."/>
            <person name="Halliday N."/>
            <person name="Camara M."/>
            <person name="Hurst G.D.D."/>
        </authorList>
    </citation>
    <scope>NUCLEOTIDE SEQUENCE [LARGE SCALE GENOMIC DNA]</scope>
    <source>
        <strain evidence="1 2">SyEd1</strain>
    </source>
</reference>
<proteinExistence type="predicted"/>
<accession>A0ABX9AK55</accession>
<dbReference type="Proteomes" id="UP000825886">
    <property type="component" value="Chromosome"/>
</dbReference>
<keyword evidence="2" id="KW-1185">Reference proteome</keyword>